<comment type="caution">
    <text evidence="10">The sequence shown here is derived from an EMBL/GenBank/DDBJ whole genome shotgun (WGS) entry which is preliminary data.</text>
</comment>
<dbReference type="InterPro" id="IPR050121">
    <property type="entry name" value="Cytochrome_P450_monoxygenase"/>
</dbReference>
<evidence type="ECO:0000256" key="3">
    <source>
        <dbReference type="ARBA" id="ARBA00022617"/>
    </source>
</evidence>
<dbReference type="Proteomes" id="UP000053095">
    <property type="component" value="Unassembled WGS sequence"/>
</dbReference>
<evidence type="ECO:0000256" key="2">
    <source>
        <dbReference type="ARBA" id="ARBA00010617"/>
    </source>
</evidence>
<dbReference type="PRINTS" id="PR00385">
    <property type="entry name" value="P450"/>
</dbReference>
<dbReference type="InterPro" id="IPR017972">
    <property type="entry name" value="Cyt_P450_CS"/>
</dbReference>
<evidence type="ECO:0000313" key="10">
    <source>
        <dbReference type="EMBL" id="GAM40082.1"/>
    </source>
</evidence>
<evidence type="ECO:0000256" key="4">
    <source>
        <dbReference type="ARBA" id="ARBA00022723"/>
    </source>
</evidence>
<dbReference type="PANTHER" id="PTHR24305">
    <property type="entry name" value="CYTOCHROME P450"/>
    <property type="match status" value="1"/>
</dbReference>
<dbReference type="EMBL" id="DF933830">
    <property type="protein sequence ID" value="GAM40082.1"/>
    <property type="molecule type" value="Genomic_DNA"/>
</dbReference>
<dbReference type="CDD" id="cd11062">
    <property type="entry name" value="CYP58-like"/>
    <property type="match status" value="1"/>
</dbReference>
<evidence type="ECO:0000313" key="11">
    <source>
        <dbReference type="Proteomes" id="UP000053095"/>
    </source>
</evidence>
<dbReference type="Gene3D" id="1.10.630.10">
    <property type="entry name" value="Cytochrome P450"/>
    <property type="match status" value="1"/>
</dbReference>
<protein>
    <recommendedName>
        <fullName evidence="12">Cytochrome P450</fullName>
    </recommendedName>
</protein>
<evidence type="ECO:0000256" key="7">
    <source>
        <dbReference type="ARBA" id="ARBA00023033"/>
    </source>
</evidence>
<feature type="binding site" description="axial binding residue" evidence="8">
    <location>
        <position position="393"/>
    </location>
    <ligand>
        <name>heme</name>
        <dbReference type="ChEBI" id="CHEBI:30413"/>
    </ligand>
    <ligandPart>
        <name>Fe</name>
        <dbReference type="ChEBI" id="CHEBI:18248"/>
    </ligandPart>
</feature>
<dbReference type="GO" id="GO:0004497">
    <property type="term" value="F:monooxygenase activity"/>
    <property type="evidence" value="ECO:0007669"/>
    <property type="project" value="UniProtKB-KW"/>
</dbReference>
<name>A0A6V8HEZ6_TALPI</name>
<organism evidence="10 11">
    <name type="scientific">Talaromyces pinophilus</name>
    <name type="common">Penicillium pinophilum</name>
    <dbReference type="NCBI Taxonomy" id="128442"/>
    <lineage>
        <taxon>Eukaryota</taxon>
        <taxon>Fungi</taxon>
        <taxon>Dikarya</taxon>
        <taxon>Ascomycota</taxon>
        <taxon>Pezizomycotina</taxon>
        <taxon>Eurotiomycetes</taxon>
        <taxon>Eurotiomycetidae</taxon>
        <taxon>Eurotiales</taxon>
        <taxon>Trichocomaceae</taxon>
        <taxon>Talaromyces</taxon>
        <taxon>Talaromyces sect. Talaromyces</taxon>
    </lineage>
</organism>
<dbReference type="Pfam" id="PF00067">
    <property type="entry name" value="p450"/>
    <property type="match status" value="2"/>
</dbReference>
<evidence type="ECO:0008006" key="12">
    <source>
        <dbReference type="Google" id="ProtNLM"/>
    </source>
</evidence>
<evidence type="ECO:0000256" key="6">
    <source>
        <dbReference type="ARBA" id="ARBA00023004"/>
    </source>
</evidence>
<keyword evidence="3 8" id="KW-0349">Heme</keyword>
<dbReference type="InterPro" id="IPR001128">
    <property type="entry name" value="Cyt_P450"/>
</dbReference>
<dbReference type="AlphaFoldDB" id="A0A6V8HEZ6"/>
<dbReference type="SUPFAM" id="SSF48264">
    <property type="entry name" value="Cytochrome P450"/>
    <property type="match status" value="1"/>
</dbReference>
<dbReference type="GO" id="GO:0020037">
    <property type="term" value="F:heme binding"/>
    <property type="evidence" value="ECO:0007669"/>
    <property type="project" value="InterPro"/>
</dbReference>
<dbReference type="InterPro" id="IPR036396">
    <property type="entry name" value="Cyt_P450_sf"/>
</dbReference>
<comment type="cofactor">
    <cofactor evidence="1 8">
        <name>heme</name>
        <dbReference type="ChEBI" id="CHEBI:30413"/>
    </cofactor>
</comment>
<keyword evidence="11" id="KW-1185">Reference proteome</keyword>
<evidence type="ECO:0000256" key="1">
    <source>
        <dbReference type="ARBA" id="ARBA00001971"/>
    </source>
</evidence>
<evidence type="ECO:0000256" key="8">
    <source>
        <dbReference type="PIRSR" id="PIRSR602401-1"/>
    </source>
</evidence>
<evidence type="ECO:0000256" key="9">
    <source>
        <dbReference type="RuleBase" id="RU000461"/>
    </source>
</evidence>
<accession>A0A6V8HEZ6</accession>
<keyword evidence="6 8" id="KW-0408">Iron</keyword>
<keyword evidence="4 8" id="KW-0479">Metal-binding</keyword>
<sequence>MDTFTVASLGAVVLFYLATLASYRLFLHPLATFPGPKLAAITRYYEAYYDIVKNGQYTFKIAELHKEYGPIIRISPYELHVSDPAFFGVIYRQEGHWNKYDWSYNAFLAPGSAICSADHNVHRRRRAPLNPLFSKATVAKRQNLINSQIMKLIDRIRDTDQSRLNIGAALSALTRDIATEYILARNYHDLDKEDFSEGMTDDTMKITADIIAAKSSFDVSMDAPTIVHAILTSDLPPAEKEFGRIHDEVSTVSGAAFETSAQTLRVLLYYIYNDANILRRLRTEFQQLPPESRTKLSALEQLPYLTAVLMEGLRLSPGIATRIPRVAPDRDLVYDKWVIPKGTPVGMTTLLMHLDGDIYPNPRSFDPDRWTDLDTRKQYEKIYAPFSRGTRSCLGMHLAWAELYLTIAALVQEFDFSFEGTTPEDIEPASDQFIIGTRARKGLVVRVKTHILSE</sequence>
<evidence type="ECO:0000256" key="5">
    <source>
        <dbReference type="ARBA" id="ARBA00023002"/>
    </source>
</evidence>
<dbReference type="GO" id="GO:0005506">
    <property type="term" value="F:iron ion binding"/>
    <property type="evidence" value="ECO:0007669"/>
    <property type="project" value="InterPro"/>
</dbReference>
<dbReference type="InterPro" id="IPR002401">
    <property type="entry name" value="Cyt_P450_E_grp-I"/>
</dbReference>
<dbReference type="PANTHER" id="PTHR24305:SF157">
    <property type="entry name" value="N-ACETYLTRYPTOPHAN 6-HYDROXYLASE IVOC-RELATED"/>
    <property type="match status" value="1"/>
</dbReference>
<dbReference type="PROSITE" id="PS00086">
    <property type="entry name" value="CYTOCHROME_P450"/>
    <property type="match status" value="1"/>
</dbReference>
<gene>
    <name evidence="10" type="ORF">TCE0_034r12149</name>
</gene>
<comment type="similarity">
    <text evidence="2 9">Belongs to the cytochrome P450 family.</text>
</comment>
<dbReference type="GO" id="GO:0016705">
    <property type="term" value="F:oxidoreductase activity, acting on paired donors, with incorporation or reduction of molecular oxygen"/>
    <property type="evidence" value="ECO:0007669"/>
    <property type="project" value="InterPro"/>
</dbReference>
<proteinExistence type="inferred from homology"/>
<keyword evidence="5 9" id="KW-0560">Oxidoreductase</keyword>
<dbReference type="PRINTS" id="PR00463">
    <property type="entry name" value="EP450I"/>
</dbReference>
<keyword evidence="7 9" id="KW-0503">Monooxygenase</keyword>
<reference evidence="11" key="1">
    <citation type="journal article" date="2015" name="Genome Announc.">
        <title>Draft genome sequence of Talaromyces cellulolyticus strain Y-94, a source of lignocellulosic biomass-degrading enzymes.</title>
        <authorList>
            <person name="Fujii T."/>
            <person name="Koike H."/>
            <person name="Sawayama S."/>
            <person name="Yano S."/>
            <person name="Inoue H."/>
        </authorList>
    </citation>
    <scope>NUCLEOTIDE SEQUENCE [LARGE SCALE GENOMIC DNA]</scope>
    <source>
        <strain evidence="11">Y-94</strain>
    </source>
</reference>